<accession>A0A0D2M290</accession>
<name>A0A0D2M290_9CHLO</name>
<dbReference type="GeneID" id="25729800"/>
<evidence type="ECO:0000313" key="4">
    <source>
        <dbReference type="Proteomes" id="UP000054498"/>
    </source>
</evidence>
<organism evidence="3 4">
    <name type="scientific">Monoraphidium neglectum</name>
    <dbReference type="NCBI Taxonomy" id="145388"/>
    <lineage>
        <taxon>Eukaryota</taxon>
        <taxon>Viridiplantae</taxon>
        <taxon>Chlorophyta</taxon>
        <taxon>core chlorophytes</taxon>
        <taxon>Chlorophyceae</taxon>
        <taxon>CS clade</taxon>
        <taxon>Sphaeropleales</taxon>
        <taxon>Selenastraceae</taxon>
        <taxon>Monoraphidium</taxon>
    </lineage>
</organism>
<evidence type="ECO:0000256" key="2">
    <source>
        <dbReference type="SAM" id="MobiDB-lite"/>
    </source>
</evidence>
<keyword evidence="4" id="KW-1185">Reference proteome</keyword>
<dbReference type="AlphaFoldDB" id="A0A0D2M290"/>
<feature type="compositionally biased region" description="Gly residues" evidence="2">
    <location>
        <begin position="81"/>
        <end position="92"/>
    </location>
</feature>
<dbReference type="Pfam" id="PF05691">
    <property type="entry name" value="Raffinose_syn"/>
    <property type="match status" value="2"/>
</dbReference>
<dbReference type="KEGG" id="mng:MNEG_12438"/>
<dbReference type="Proteomes" id="UP000054498">
    <property type="component" value="Unassembled WGS sequence"/>
</dbReference>
<keyword evidence="1" id="KW-0119">Carbohydrate metabolism</keyword>
<evidence type="ECO:0000256" key="1">
    <source>
        <dbReference type="ARBA" id="ARBA00023277"/>
    </source>
</evidence>
<sequence>MNPVVGVVGVFNLQGASWDRVRRKFLVHERYPAELATTVAPLDVEPFRAAAEEAAAEVAHLAFASDGGEEAEGEGRRRDGGNGAGGGGGVEEGGGDARRPLLQQRSGGGNGGGGAADAGSAAYACYQYTSRRLRLLPAASSAVAVGLPAAGSDMLWFSPVLRCGDVALAPLGLVDMYNGGGAITSVELKSGGPAAAAAAAARRQPPGGGSEEVARRQEAGGNGAAPALGSGGGPAVVASVGVRGCGRLLLYCSARPGHVWVNMAPRDFTYEPYSGRLEVDVPQSSEGMAAELEVMF</sequence>
<dbReference type="PANTHER" id="PTHR31268:SF32">
    <property type="entry name" value="GALACTINOL--SUCROSE GALACTOSYLTRANSFERASE 2-RELATED"/>
    <property type="match status" value="1"/>
</dbReference>
<dbReference type="OrthoDB" id="672470at2759"/>
<dbReference type="InterPro" id="IPR008811">
    <property type="entry name" value="Glycosyl_hydrolases_36"/>
</dbReference>
<dbReference type="RefSeq" id="XP_013894546.1">
    <property type="nucleotide sequence ID" value="XM_014039092.1"/>
</dbReference>
<protein>
    <submittedName>
        <fullName evidence="3">Uncharacterized protein</fullName>
    </submittedName>
</protein>
<dbReference type="PANTHER" id="PTHR31268">
    <property type="match status" value="1"/>
</dbReference>
<feature type="region of interest" description="Disordered" evidence="2">
    <location>
        <begin position="197"/>
        <end position="231"/>
    </location>
</feature>
<dbReference type="EMBL" id="KK103463">
    <property type="protein sequence ID" value="KIY95526.1"/>
    <property type="molecule type" value="Genomic_DNA"/>
</dbReference>
<feature type="region of interest" description="Disordered" evidence="2">
    <location>
        <begin position="65"/>
        <end position="116"/>
    </location>
</feature>
<evidence type="ECO:0000313" key="3">
    <source>
        <dbReference type="EMBL" id="KIY95526.1"/>
    </source>
</evidence>
<gene>
    <name evidence="3" type="ORF">MNEG_12438</name>
</gene>
<proteinExistence type="predicted"/>
<dbReference type="STRING" id="145388.A0A0D2M290"/>
<feature type="compositionally biased region" description="Gly residues" evidence="2">
    <location>
        <begin position="106"/>
        <end position="116"/>
    </location>
</feature>
<reference evidence="3 4" key="1">
    <citation type="journal article" date="2013" name="BMC Genomics">
        <title>Reconstruction of the lipid metabolism for the microalga Monoraphidium neglectum from its genome sequence reveals characteristics suitable for biofuel production.</title>
        <authorList>
            <person name="Bogen C."/>
            <person name="Al-Dilaimi A."/>
            <person name="Albersmeier A."/>
            <person name="Wichmann J."/>
            <person name="Grundmann M."/>
            <person name="Rupp O."/>
            <person name="Lauersen K.J."/>
            <person name="Blifernez-Klassen O."/>
            <person name="Kalinowski J."/>
            <person name="Goesmann A."/>
            <person name="Mussgnug J.H."/>
            <person name="Kruse O."/>
        </authorList>
    </citation>
    <scope>NUCLEOTIDE SEQUENCE [LARGE SCALE GENOMIC DNA]</scope>
    <source>
        <strain evidence="3 4">SAG 48.87</strain>
    </source>
</reference>